<dbReference type="RefSeq" id="WP_249480514.1">
    <property type="nucleotide sequence ID" value="NZ_CP097218.1"/>
</dbReference>
<reference evidence="1" key="1">
    <citation type="submission" date="2022-05" db="EMBL/GenBank/DDBJ databases">
        <title>Genomic analysis of Brachybacterium sp. CBA3104.</title>
        <authorList>
            <person name="Roh S.W."/>
            <person name="Kim Y.B."/>
            <person name="Kim Y."/>
        </authorList>
    </citation>
    <scope>NUCLEOTIDE SEQUENCE</scope>
    <source>
        <strain evidence="1">CBA3104</strain>
    </source>
</reference>
<accession>A0ABY4N975</accession>
<protein>
    <recommendedName>
        <fullName evidence="3">DUF222 domain-containing protein</fullName>
    </recommendedName>
</protein>
<gene>
    <name evidence="1" type="ORF">M4486_07415</name>
</gene>
<organism evidence="1 2">
    <name type="scientific">Brachybacterium kimchii</name>
    <dbReference type="NCBI Taxonomy" id="2942909"/>
    <lineage>
        <taxon>Bacteria</taxon>
        <taxon>Bacillati</taxon>
        <taxon>Actinomycetota</taxon>
        <taxon>Actinomycetes</taxon>
        <taxon>Micrococcales</taxon>
        <taxon>Dermabacteraceae</taxon>
        <taxon>Brachybacterium</taxon>
    </lineage>
</organism>
<sequence length="437" mass="46170">MSGFLGCDTVQMQQLARRFERAASGLETRAGVLDAAGGLRWEGPDAETFLAAAANAGRQVRSRSARLHALADDLRSQADEQEQVSMAEGAGGATAGTYAAAIGPVAGGARIGPGSGADGLDLGAMARNDLFDMFEDATGLDEDDVRDLVEPHPLGYGDPEGMSRWVSETSSKLAKKLFELTQRPVPGWLAPGKPFAHPIDPGLADAVRERAAALDAPVRPHDPSFDLDAAHEQQGSELRHSLLARVPYAGEAQAALDARDSVQSMRGRMETFANEHGLGEATAPLFAAMRLSHAPDEALFGEKSAVGSMLSGTDQLLGGVLQTKDEVGGALGTGDLPGAARAMETGAYRELGIAAHTATSTPISSFGPMVSTQLEAEADILDSPVFQGTGIDGDALRARQQEVDGFVEDFERRRTNLTDTEPLLEMRRRVAPMPWDE</sequence>
<dbReference type="Proteomes" id="UP001055868">
    <property type="component" value="Chromosome"/>
</dbReference>
<proteinExistence type="predicted"/>
<keyword evidence="2" id="KW-1185">Reference proteome</keyword>
<name>A0ABY4N975_9MICO</name>
<evidence type="ECO:0000313" key="1">
    <source>
        <dbReference type="EMBL" id="UQN31101.1"/>
    </source>
</evidence>
<evidence type="ECO:0000313" key="2">
    <source>
        <dbReference type="Proteomes" id="UP001055868"/>
    </source>
</evidence>
<dbReference type="EMBL" id="CP097218">
    <property type="protein sequence ID" value="UQN31101.1"/>
    <property type="molecule type" value="Genomic_DNA"/>
</dbReference>
<evidence type="ECO:0008006" key="3">
    <source>
        <dbReference type="Google" id="ProtNLM"/>
    </source>
</evidence>